<protein>
    <submittedName>
        <fullName evidence="4">N-hydroxyarylamine O-acetyltransferase</fullName>
        <ecNumber evidence="4">2.3.1.118</ecNumber>
    </submittedName>
</protein>
<dbReference type="Gene3D" id="3.30.2140.20">
    <property type="match status" value="1"/>
</dbReference>
<dbReference type="GO" id="GO:0046990">
    <property type="term" value="F:N-hydroxyarylamine O-acetyltransferase activity"/>
    <property type="evidence" value="ECO:0007669"/>
    <property type="project" value="UniProtKB-EC"/>
</dbReference>
<evidence type="ECO:0000313" key="5">
    <source>
        <dbReference type="Proteomes" id="UP000035350"/>
    </source>
</evidence>
<comment type="caution">
    <text evidence="4">The sequence shown here is derived from an EMBL/GenBank/DDBJ whole genome shotgun (WGS) entry which is preliminary data.</text>
</comment>
<organism evidence="4 5">
    <name type="scientific">Bacillus wiedmannii</name>
    <dbReference type="NCBI Taxonomy" id="1890302"/>
    <lineage>
        <taxon>Bacteria</taxon>
        <taxon>Bacillati</taxon>
        <taxon>Bacillota</taxon>
        <taxon>Bacilli</taxon>
        <taxon>Bacillales</taxon>
        <taxon>Bacillaceae</taxon>
        <taxon>Bacillus</taxon>
        <taxon>Bacillus cereus group</taxon>
    </lineage>
</organism>
<dbReference type="EMBL" id="LCYN01000031">
    <property type="protein sequence ID" value="KKZ93128.1"/>
    <property type="molecule type" value="Genomic_DNA"/>
</dbReference>
<accession>A0A0G8C010</accession>
<keyword evidence="2 4" id="KW-0808">Transferase</keyword>
<dbReference type="Proteomes" id="UP000035350">
    <property type="component" value="Unassembled WGS sequence"/>
</dbReference>
<keyword evidence="4" id="KW-0012">Acyltransferase</keyword>
<dbReference type="PANTHER" id="PTHR11786">
    <property type="entry name" value="N-HYDROXYARYLAMINE O-ACETYLTRANSFERASE"/>
    <property type="match status" value="1"/>
</dbReference>
<evidence type="ECO:0000313" key="4">
    <source>
        <dbReference type="EMBL" id="KKZ93128.1"/>
    </source>
</evidence>
<dbReference type="InterPro" id="IPR001447">
    <property type="entry name" value="Arylamine_N-AcTrfase"/>
</dbReference>
<dbReference type="PANTHER" id="PTHR11786:SF0">
    <property type="entry name" value="ARYLAMINE N-ACETYLTRANSFERASE 4-RELATED"/>
    <property type="match status" value="1"/>
</dbReference>
<dbReference type="PATRIC" id="fig|1396.433.peg.5094"/>
<dbReference type="Pfam" id="PF00797">
    <property type="entry name" value="Acetyltransf_2"/>
    <property type="match status" value="1"/>
</dbReference>
<dbReference type="SUPFAM" id="SSF54001">
    <property type="entry name" value="Cysteine proteinases"/>
    <property type="match status" value="1"/>
</dbReference>
<dbReference type="RefSeq" id="WP_046959589.1">
    <property type="nucleotide sequence ID" value="NZ_LCYN01000031.1"/>
</dbReference>
<evidence type="ECO:0000256" key="2">
    <source>
        <dbReference type="ARBA" id="ARBA00022679"/>
    </source>
</evidence>
<sequence length="256" mass="29432">MTSLQHKLFARLNLANRSEVKFEELNTILFAFAHTIPFENLDVIARNTNTITMENLQNKILTTSRGGLCYELNTLFYYFLKDCGYDVQLALGTVYKNEINAWALENGHITIILKYANERYLIDVGIASLVPLIPIPFTEEPVSSKNGSYRVRKRDTSKGNYVLERKDTNGEWKVCHAFYNRIIDETVVSDVQKRVIEDEKSIFNKGPIAVKLTDYGHVSLTNTSLTEIIHGEKTKRVITEDQYRELLNTLFAIELR</sequence>
<gene>
    <name evidence="4" type="ORF">B4147_2364</name>
</gene>
<evidence type="ECO:0000256" key="1">
    <source>
        <dbReference type="ARBA" id="ARBA00006547"/>
    </source>
</evidence>
<dbReference type="FunFam" id="3.30.2140.20:FF:000002">
    <property type="entry name" value="Arylamine N-acetyltransferase"/>
    <property type="match status" value="1"/>
</dbReference>
<dbReference type="EC" id="2.3.1.118" evidence="4"/>
<evidence type="ECO:0000256" key="3">
    <source>
        <dbReference type="RuleBase" id="RU003452"/>
    </source>
</evidence>
<dbReference type="InterPro" id="IPR038765">
    <property type="entry name" value="Papain-like_cys_pep_sf"/>
</dbReference>
<dbReference type="AlphaFoldDB" id="A0A0G8C010"/>
<reference evidence="4 5" key="1">
    <citation type="journal article" date="2015" name="Genome Announc.">
        <title>Next-Generation Whole-Genome Sequencing of Eight Strains of Bacillus cereus, Isolated from Food.</title>
        <authorList>
            <person name="Krawczyk A.O."/>
            <person name="de Jong A."/>
            <person name="Eijlander R.T."/>
            <person name="Berendsen E.M."/>
            <person name="Holsappel S."/>
            <person name="Wells-Bennik M.H."/>
            <person name="Kuipers O.P."/>
        </authorList>
    </citation>
    <scope>NUCLEOTIDE SEQUENCE [LARGE SCALE GENOMIC DNA]</scope>
    <source>
        <strain evidence="4 5">B4147</strain>
    </source>
</reference>
<name>A0A0G8C010_9BACI</name>
<dbReference type="PRINTS" id="PR01543">
    <property type="entry name" value="ANATRNSFRASE"/>
</dbReference>
<dbReference type="InterPro" id="IPR053710">
    <property type="entry name" value="Arylamine_NAT_domain_sf"/>
</dbReference>
<reference evidence="5" key="2">
    <citation type="submission" date="2015-04" db="EMBL/GenBank/DDBJ databases">
        <title>Draft Genome Sequences of Eight Spore-Forming Food Isolates of Bacillus cereus Genome sequencing.</title>
        <authorList>
            <person name="Krawcyk A.O."/>
            <person name="de Jong A."/>
            <person name="Eijlander R.T."/>
            <person name="Berendsen E.M."/>
            <person name="Holsappel S."/>
            <person name="Wells-Bennik M."/>
            <person name="Kuipers O.P."/>
        </authorList>
    </citation>
    <scope>NUCLEOTIDE SEQUENCE [LARGE SCALE GENOMIC DNA]</scope>
    <source>
        <strain evidence="5">B4147</strain>
    </source>
</reference>
<proteinExistence type="inferred from homology"/>
<comment type="similarity">
    <text evidence="1 3">Belongs to the arylamine N-acetyltransferase family.</text>
</comment>